<dbReference type="PANTHER" id="PTHR30250:SF10">
    <property type="entry name" value="LIPOPOLYSACCHARIDE BIOSYNTHESIS PROTEIN WZXC"/>
    <property type="match status" value="1"/>
</dbReference>
<evidence type="ECO:0000313" key="9">
    <source>
        <dbReference type="Proteomes" id="UP000283850"/>
    </source>
</evidence>
<evidence type="ECO:0000256" key="2">
    <source>
        <dbReference type="ARBA" id="ARBA00007430"/>
    </source>
</evidence>
<proteinExistence type="inferred from homology"/>
<keyword evidence="3" id="KW-1003">Cell membrane</keyword>
<comment type="caution">
    <text evidence="8">The sequence shown here is derived from an EMBL/GenBank/DDBJ whole genome shotgun (WGS) entry which is preliminary data.</text>
</comment>
<feature type="transmembrane region" description="Helical" evidence="7">
    <location>
        <begin position="365"/>
        <end position="396"/>
    </location>
</feature>
<keyword evidence="5 7" id="KW-1133">Transmembrane helix</keyword>
<gene>
    <name evidence="8" type="ORF">DWW10_02950</name>
</gene>
<comment type="subcellular location">
    <subcellularLocation>
        <location evidence="1">Cell membrane</location>
        <topology evidence="1">Multi-pass membrane protein</topology>
    </subcellularLocation>
</comment>
<dbReference type="CDD" id="cd13127">
    <property type="entry name" value="MATE_tuaB_like"/>
    <property type="match status" value="1"/>
</dbReference>
<feature type="transmembrane region" description="Helical" evidence="7">
    <location>
        <begin position="116"/>
        <end position="139"/>
    </location>
</feature>
<evidence type="ECO:0000256" key="4">
    <source>
        <dbReference type="ARBA" id="ARBA00022692"/>
    </source>
</evidence>
<dbReference type="Pfam" id="PF13440">
    <property type="entry name" value="Polysacc_synt_3"/>
    <property type="match status" value="1"/>
</dbReference>
<feature type="transmembrane region" description="Helical" evidence="7">
    <location>
        <begin position="175"/>
        <end position="192"/>
    </location>
</feature>
<feature type="transmembrane region" description="Helical" evidence="7">
    <location>
        <begin position="289"/>
        <end position="308"/>
    </location>
</feature>
<feature type="transmembrane region" description="Helical" evidence="7">
    <location>
        <begin position="416"/>
        <end position="433"/>
    </location>
</feature>
<dbReference type="Proteomes" id="UP000283850">
    <property type="component" value="Unassembled WGS sequence"/>
</dbReference>
<feature type="transmembrane region" description="Helical" evidence="7">
    <location>
        <begin position="212"/>
        <end position="234"/>
    </location>
</feature>
<accession>A0A412YI25</accession>
<dbReference type="InterPro" id="IPR050833">
    <property type="entry name" value="Poly_Biosynth_Transport"/>
</dbReference>
<dbReference type="AlphaFoldDB" id="A0A412YI25"/>
<feature type="transmembrane region" description="Helical" evidence="7">
    <location>
        <begin position="81"/>
        <end position="104"/>
    </location>
</feature>
<dbReference type="PANTHER" id="PTHR30250">
    <property type="entry name" value="PST FAMILY PREDICTED COLANIC ACID TRANSPORTER"/>
    <property type="match status" value="1"/>
</dbReference>
<feature type="transmembrane region" description="Helical" evidence="7">
    <location>
        <begin position="439"/>
        <end position="462"/>
    </location>
</feature>
<dbReference type="RefSeq" id="WP_022394360.1">
    <property type="nucleotide sequence ID" value="NZ_QRZF01000002.1"/>
</dbReference>
<sequence length="488" mass="55051">MNDSLKKDTTNGVVWSAIERFSAQGVQFLIGLILARLLTPVEFGIIGMLAIFISVSNVFVDSGFSSALIQNQQRTETDFSTAFYFNLGIGLVCYAILFLISPIVADFFNTPILNPILRVLAFIVFINSLIVVQIAKLTIKIDFKTQAKSSFIATVISGIVGVSCAYMGLSVWALVVQQLSFAAINAILLWWFSKWIPSRVFSVDSFKKMFSYGGNILLSGIVHTLYMNVSTIAIGKYYTARALGYYTRGRQFPDLICTNLTSIIQRVTFPILSKIQDDTERLANIYRKYIKITSLGIFFLMVLLASLAKPMIIFLITDKWFDAIIFVQIMCYALMFDHLNKINLNLLYVKGKTNLVLRLEIIKKILGFIILLISIPIGVLAICIANVINCQIAIIVNTYYSGKYINLGYWKQFKDYFPYLLIAHIACFPAWLLSTLIDLPILVLVVGPIISTVIYVICLEMIKDRIYIEDIKPIIKKTFSYVSTKLIH</sequence>
<evidence type="ECO:0000256" key="3">
    <source>
        <dbReference type="ARBA" id="ARBA00022475"/>
    </source>
</evidence>
<dbReference type="EMBL" id="QRZF01000002">
    <property type="protein sequence ID" value="RGV57045.1"/>
    <property type="molecule type" value="Genomic_DNA"/>
</dbReference>
<evidence type="ECO:0000256" key="6">
    <source>
        <dbReference type="ARBA" id="ARBA00023136"/>
    </source>
</evidence>
<comment type="similarity">
    <text evidence="2">Belongs to the polysaccharide synthase family.</text>
</comment>
<keyword evidence="4 7" id="KW-0812">Transmembrane</keyword>
<evidence type="ECO:0000313" key="8">
    <source>
        <dbReference type="EMBL" id="RGV57045.1"/>
    </source>
</evidence>
<protein>
    <submittedName>
        <fullName evidence="8">Lipopolysaccharide biosynthesis protein</fullName>
    </submittedName>
</protein>
<reference evidence="8 9" key="1">
    <citation type="submission" date="2018-08" db="EMBL/GenBank/DDBJ databases">
        <title>A genome reference for cultivated species of the human gut microbiota.</title>
        <authorList>
            <person name="Zou Y."/>
            <person name="Xue W."/>
            <person name="Luo G."/>
        </authorList>
    </citation>
    <scope>NUCLEOTIDE SEQUENCE [LARGE SCALE GENOMIC DNA]</scope>
    <source>
        <strain evidence="8 9">AF14-32</strain>
    </source>
</reference>
<feature type="transmembrane region" description="Helical" evidence="7">
    <location>
        <begin position="320"/>
        <end position="339"/>
    </location>
</feature>
<feature type="transmembrane region" description="Helical" evidence="7">
    <location>
        <begin position="151"/>
        <end position="169"/>
    </location>
</feature>
<evidence type="ECO:0000256" key="5">
    <source>
        <dbReference type="ARBA" id="ARBA00022989"/>
    </source>
</evidence>
<name>A0A412YI25_9BACE</name>
<evidence type="ECO:0000256" key="7">
    <source>
        <dbReference type="SAM" id="Phobius"/>
    </source>
</evidence>
<dbReference type="GO" id="GO:0005886">
    <property type="term" value="C:plasma membrane"/>
    <property type="evidence" value="ECO:0007669"/>
    <property type="project" value="UniProtKB-SubCell"/>
</dbReference>
<evidence type="ECO:0000256" key="1">
    <source>
        <dbReference type="ARBA" id="ARBA00004651"/>
    </source>
</evidence>
<keyword evidence="6 7" id="KW-0472">Membrane</keyword>
<organism evidence="8 9">
    <name type="scientific">Bacteroides intestinalis</name>
    <dbReference type="NCBI Taxonomy" id="329854"/>
    <lineage>
        <taxon>Bacteria</taxon>
        <taxon>Pseudomonadati</taxon>
        <taxon>Bacteroidota</taxon>
        <taxon>Bacteroidia</taxon>
        <taxon>Bacteroidales</taxon>
        <taxon>Bacteroidaceae</taxon>
        <taxon>Bacteroides</taxon>
    </lineage>
</organism>